<evidence type="ECO:0000256" key="8">
    <source>
        <dbReference type="SAM" id="Phobius"/>
    </source>
</evidence>
<dbReference type="AlphaFoldDB" id="A0A7S2ZKY1"/>
<dbReference type="Pfam" id="PF04258">
    <property type="entry name" value="Peptidase_A22B"/>
    <property type="match status" value="1"/>
</dbReference>
<keyword evidence="5 8" id="KW-1133">Transmembrane helix</keyword>
<gene>
    <name evidence="10" type="ORF">RMAR00112_LOCUS9216</name>
    <name evidence="11" type="ORF">RMAR00112_LOCUS9219</name>
    <name evidence="12" type="ORF">RMAR00112_LOCUS9222</name>
    <name evidence="13" type="ORF">RMAR00112_LOCUS9225</name>
    <name evidence="14" type="ORF">RMAR00112_LOCUS9227</name>
    <name evidence="15" type="ORF">RMAR00112_LOCUS9231</name>
</gene>
<dbReference type="EMBL" id="HBHW01011885">
    <property type="protein sequence ID" value="CAE0041252.1"/>
    <property type="molecule type" value="Transcribed_RNA"/>
</dbReference>
<feature type="transmembrane region" description="Helical" evidence="8">
    <location>
        <begin position="344"/>
        <end position="364"/>
    </location>
</feature>
<dbReference type="GO" id="GO:0098553">
    <property type="term" value="C:lumenal side of endoplasmic reticulum membrane"/>
    <property type="evidence" value="ECO:0007669"/>
    <property type="project" value="TreeGrafter"/>
</dbReference>
<dbReference type="GO" id="GO:0042500">
    <property type="term" value="F:aspartic endopeptidase activity, intramembrane cleaving"/>
    <property type="evidence" value="ECO:0007669"/>
    <property type="project" value="InterPro"/>
</dbReference>
<evidence type="ECO:0000259" key="9">
    <source>
        <dbReference type="Pfam" id="PF02225"/>
    </source>
</evidence>
<dbReference type="PANTHER" id="PTHR12174">
    <property type="entry name" value="SIGNAL PEPTIDE PEPTIDASE"/>
    <property type="match status" value="1"/>
</dbReference>
<dbReference type="InterPro" id="IPR003137">
    <property type="entry name" value="PA_domain"/>
</dbReference>
<evidence type="ECO:0000313" key="10">
    <source>
        <dbReference type="EMBL" id="CAE0041252.1"/>
    </source>
</evidence>
<evidence type="ECO:0000256" key="2">
    <source>
        <dbReference type="ARBA" id="ARBA00006859"/>
    </source>
</evidence>
<dbReference type="EMBL" id="HBHW01011896">
    <property type="protein sequence ID" value="CAE0041263.1"/>
    <property type="molecule type" value="Transcribed_RNA"/>
</dbReference>
<dbReference type="EMBL" id="HBHW01011888">
    <property type="protein sequence ID" value="CAE0041255.1"/>
    <property type="molecule type" value="Transcribed_RNA"/>
</dbReference>
<name>A0A7S2ZKY1_9RHOD</name>
<keyword evidence="6 8" id="KW-0472">Membrane</keyword>
<dbReference type="GO" id="GO:0098554">
    <property type="term" value="C:cytoplasmic side of endoplasmic reticulum membrane"/>
    <property type="evidence" value="ECO:0007669"/>
    <property type="project" value="TreeGrafter"/>
</dbReference>
<evidence type="ECO:0000313" key="13">
    <source>
        <dbReference type="EMBL" id="CAE0041261.1"/>
    </source>
</evidence>
<evidence type="ECO:0000313" key="14">
    <source>
        <dbReference type="EMBL" id="CAE0041263.1"/>
    </source>
</evidence>
<feature type="transmembrane region" description="Helical" evidence="8">
    <location>
        <begin position="289"/>
        <end position="308"/>
    </location>
</feature>
<evidence type="ECO:0000256" key="4">
    <source>
        <dbReference type="ARBA" id="ARBA00022801"/>
    </source>
</evidence>
<evidence type="ECO:0000313" key="12">
    <source>
        <dbReference type="EMBL" id="CAE0041258.1"/>
    </source>
</evidence>
<reference evidence="14" key="1">
    <citation type="submission" date="2021-01" db="EMBL/GenBank/DDBJ databases">
        <authorList>
            <person name="Corre E."/>
            <person name="Pelletier E."/>
            <person name="Niang G."/>
            <person name="Scheremetjew M."/>
            <person name="Finn R."/>
            <person name="Kale V."/>
            <person name="Holt S."/>
            <person name="Cochrane G."/>
            <person name="Meng A."/>
            <person name="Brown T."/>
            <person name="Cohen L."/>
        </authorList>
    </citation>
    <scope>NUCLEOTIDE SEQUENCE</scope>
    <source>
        <strain evidence="14">CCMP 769</strain>
    </source>
</reference>
<dbReference type="EMBL" id="HBHW01011900">
    <property type="protein sequence ID" value="CAE0041267.1"/>
    <property type="molecule type" value="Transcribed_RNA"/>
</dbReference>
<evidence type="ECO:0000313" key="11">
    <source>
        <dbReference type="EMBL" id="CAE0041255.1"/>
    </source>
</evidence>
<evidence type="ECO:0000256" key="5">
    <source>
        <dbReference type="ARBA" id="ARBA00022989"/>
    </source>
</evidence>
<feature type="transmembrane region" description="Helical" evidence="8">
    <location>
        <begin position="172"/>
        <end position="192"/>
    </location>
</feature>
<feature type="transmembrane region" description="Helical" evidence="8">
    <location>
        <begin position="228"/>
        <end position="245"/>
    </location>
</feature>
<feature type="transmembrane region" description="Helical" evidence="8">
    <location>
        <begin position="251"/>
        <end position="268"/>
    </location>
</feature>
<feature type="domain" description="PA" evidence="9">
    <location>
        <begin position="69"/>
        <end position="145"/>
    </location>
</feature>
<comment type="subcellular location">
    <subcellularLocation>
        <location evidence="1">Endomembrane system</location>
        <topology evidence="1">Multi-pass membrane protein</topology>
    </subcellularLocation>
</comment>
<dbReference type="InterPro" id="IPR006639">
    <property type="entry name" value="Preselin/SPP"/>
</dbReference>
<dbReference type="GO" id="GO:0033619">
    <property type="term" value="P:membrane protein proteolysis"/>
    <property type="evidence" value="ECO:0007669"/>
    <property type="project" value="TreeGrafter"/>
</dbReference>
<keyword evidence="3 8" id="KW-0812">Transmembrane</keyword>
<feature type="transmembrane region" description="Helical" evidence="8">
    <location>
        <begin position="314"/>
        <end position="332"/>
    </location>
</feature>
<feature type="transmembrane region" description="Helical" evidence="8">
    <location>
        <begin position="445"/>
        <end position="467"/>
    </location>
</feature>
<organism evidence="14">
    <name type="scientific">Rhodosorus marinus</name>
    <dbReference type="NCBI Taxonomy" id="101924"/>
    <lineage>
        <taxon>Eukaryota</taxon>
        <taxon>Rhodophyta</taxon>
        <taxon>Stylonematophyceae</taxon>
        <taxon>Stylonematales</taxon>
        <taxon>Stylonemataceae</taxon>
        <taxon>Rhodosorus</taxon>
    </lineage>
</organism>
<feature type="region of interest" description="Disordered" evidence="7">
    <location>
        <begin position="504"/>
        <end position="525"/>
    </location>
</feature>
<dbReference type="EMBL" id="HBHW01011894">
    <property type="protein sequence ID" value="CAE0041261.1"/>
    <property type="molecule type" value="Transcribed_RNA"/>
</dbReference>
<feature type="transmembrane region" description="Helical" evidence="8">
    <location>
        <begin position="12"/>
        <end position="30"/>
    </location>
</feature>
<dbReference type="EMBL" id="HBHW01011891">
    <property type="protein sequence ID" value="CAE0041258.1"/>
    <property type="molecule type" value="Transcribed_RNA"/>
</dbReference>
<sequence length="525" mass="56135">MGRVEYRVICMTIWMSMIVIGGAEPVVVVLKGGEEVCGLYNPMFAALPASSGKGRASQYVKMTISEPLNACEKLVGDGFSGSAVLVERGSCSFAEKAQHVERAGGSLVVVENTEDSFITPVANASLGEYDEVNIPVIVVNHSGGLVLRTGDDVRLNAYEIVEPAWLAVGEEFASVVAGLIGVLVVVCGSILATKPKDRTPARPSSSVKKGTNPEKGDAEAIIILDRPVTIFLVMSVQLLLLYLLYDYVVHIVIISFAIGAGGSLVFILRQFTKPDAPDVLVIPRLGVKATAADIVLTALAITLSVLWYSFRHSSWSWILQNILGIFLMLFVMQTLKLPSIKVGVILLSCLFLYDIFFVFVTPLFTSTGESVMERVARGGPTSSEHLPMMIVVPYLFSPPSACLGGRGASMIGYGDVIVPGLFIVRLRAFELKAARERNGQEVPSYFKGAVIGYGIGLVLTIVALRLMDTAQPALLWIVPSVVLSAVVVAARRGELAMLWSENADNPSPTAVDTEEATPAPVSGDG</sequence>
<evidence type="ECO:0000256" key="7">
    <source>
        <dbReference type="SAM" id="MobiDB-lite"/>
    </source>
</evidence>
<evidence type="ECO:0000256" key="1">
    <source>
        <dbReference type="ARBA" id="ARBA00004127"/>
    </source>
</evidence>
<comment type="similarity">
    <text evidence="2">Belongs to the peptidase A22B family.</text>
</comment>
<feature type="transmembrane region" description="Helical" evidence="8">
    <location>
        <begin position="403"/>
        <end position="424"/>
    </location>
</feature>
<dbReference type="GO" id="GO:0005765">
    <property type="term" value="C:lysosomal membrane"/>
    <property type="evidence" value="ECO:0007669"/>
    <property type="project" value="TreeGrafter"/>
</dbReference>
<keyword evidence="4" id="KW-0378">Hydrolase</keyword>
<dbReference type="InterPro" id="IPR007369">
    <property type="entry name" value="Peptidase_A22B_SPP"/>
</dbReference>
<accession>A0A7S2ZKY1</accession>
<proteinExistence type="inferred from homology"/>
<dbReference type="SMART" id="SM00730">
    <property type="entry name" value="PSN"/>
    <property type="match status" value="1"/>
</dbReference>
<dbReference type="Gene3D" id="3.50.30.30">
    <property type="match status" value="1"/>
</dbReference>
<evidence type="ECO:0000256" key="3">
    <source>
        <dbReference type="ARBA" id="ARBA00022692"/>
    </source>
</evidence>
<dbReference type="Pfam" id="PF02225">
    <property type="entry name" value="PA"/>
    <property type="match status" value="1"/>
</dbReference>
<feature type="transmembrane region" description="Helical" evidence="8">
    <location>
        <begin position="473"/>
        <end position="490"/>
    </location>
</feature>
<evidence type="ECO:0000313" key="15">
    <source>
        <dbReference type="EMBL" id="CAE0041267.1"/>
    </source>
</evidence>
<dbReference type="PANTHER" id="PTHR12174:SF103">
    <property type="entry name" value="INTRAMEMBRANE PROTEASE (IMPAS) FAMILY"/>
    <property type="match status" value="1"/>
</dbReference>
<evidence type="ECO:0000256" key="6">
    <source>
        <dbReference type="ARBA" id="ARBA00023136"/>
    </source>
</evidence>
<protein>
    <recommendedName>
        <fullName evidence="9">PA domain-containing protein</fullName>
    </recommendedName>
</protein>
<dbReference type="GO" id="GO:0030660">
    <property type="term" value="C:Golgi-associated vesicle membrane"/>
    <property type="evidence" value="ECO:0007669"/>
    <property type="project" value="TreeGrafter"/>
</dbReference>